<feature type="domain" description="UBC core" evidence="6">
    <location>
        <begin position="959"/>
        <end position="1141"/>
    </location>
</feature>
<reference evidence="7" key="1">
    <citation type="submission" date="2022-07" db="EMBL/GenBank/DDBJ databases">
        <title>The genome of Lyophyllum shimeji provides insight into the initial evolution of ectomycorrhizal fungal genome.</title>
        <authorList>
            <person name="Kobayashi Y."/>
            <person name="Shibata T."/>
            <person name="Hirakawa H."/>
            <person name="Shigenobu S."/>
            <person name="Nishiyama T."/>
            <person name="Yamada A."/>
            <person name="Hasebe M."/>
            <person name="Kawaguchi M."/>
        </authorList>
    </citation>
    <scope>NUCLEOTIDE SEQUENCE</scope>
    <source>
        <strain evidence="7">AT787</strain>
    </source>
</reference>
<proteinExistence type="predicted"/>
<dbReference type="InterPro" id="IPR000608">
    <property type="entry name" value="UBC"/>
</dbReference>
<comment type="caution">
    <text evidence="7">The sequence shown here is derived from an EMBL/GenBank/DDBJ whole genome shotgun (WGS) entry which is preliminary data.</text>
</comment>
<organism evidence="7 8">
    <name type="scientific">Lyophyllum shimeji</name>
    <name type="common">Hon-shimeji</name>
    <name type="synonym">Tricholoma shimeji</name>
    <dbReference type="NCBI Taxonomy" id="47721"/>
    <lineage>
        <taxon>Eukaryota</taxon>
        <taxon>Fungi</taxon>
        <taxon>Dikarya</taxon>
        <taxon>Basidiomycota</taxon>
        <taxon>Agaricomycotina</taxon>
        <taxon>Agaricomycetes</taxon>
        <taxon>Agaricomycetidae</taxon>
        <taxon>Agaricales</taxon>
        <taxon>Tricholomatineae</taxon>
        <taxon>Lyophyllaceae</taxon>
        <taxon>Lyophyllum</taxon>
    </lineage>
</organism>
<evidence type="ECO:0000256" key="2">
    <source>
        <dbReference type="ARBA" id="ARBA00022679"/>
    </source>
</evidence>
<dbReference type="InterPro" id="IPR016135">
    <property type="entry name" value="UBQ-conjugating_enzyme/RWD"/>
</dbReference>
<evidence type="ECO:0000256" key="3">
    <source>
        <dbReference type="ARBA" id="ARBA00022695"/>
    </source>
</evidence>
<dbReference type="SMART" id="SM00212">
    <property type="entry name" value="UBCc"/>
    <property type="match status" value="1"/>
</dbReference>
<keyword evidence="4" id="KW-0520">NAD</keyword>
<keyword evidence="1" id="KW-0328">Glycosyltransferase</keyword>
<dbReference type="Pfam" id="PF00644">
    <property type="entry name" value="PARP"/>
    <property type="match status" value="1"/>
</dbReference>
<keyword evidence="2" id="KW-0808">Transferase</keyword>
<dbReference type="InterPro" id="IPR051838">
    <property type="entry name" value="ARTD_PARP"/>
</dbReference>
<dbReference type="AlphaFoldDB" id="A0A9P3PI03"/>
<evidence type="ECO:0000256" key="4">
    <source>
        <dbReference type="ARBA" id="ARBA00023027"/>
    </source>
</evidence>
<dbReference type="Proteomes" id="UP001063166">
    <property type="component" value="Unassembled WGS sequence"/>
</dbReference>
<dbReference type="PROSITE" id="PS50127">
    <property type="entry name" value="UBC_2"/>
    <property type="match status" value="1"/>
</dbReference>
<dbReference type="CDD" id="cd23802">
    <property type="entry name" value="UBCc_UBE2Q"/>
    <property type="match status" value="1"/>
</dbReference>
<evidence type="ECO:0000259" key="6">
    <source>
        <dbReference type="PROSITE" id="PS50127"/>
    </source>
</evidence>
<dbReference type="GO" id="GO:0003950">
    <property type="term" value="F:NAD+ poly-ADP-ribosyltransferase activity"/>
    <property type="evidence" value="ECO:0007669"/>
    <property type="project" value="InterPro"/>
</dbReference>
<dbReference type="OrthoDB" id="109543at2759"/>
<dbReference type="SUPFAM" id="SSF56399">
    <property type="entry name" value="ADP-ribosylation"/>
    <property type="match status" value="1"/>
</dbReference>
<accession>A0A9P3PI03</accession>
<dbReference type="InterPro" id="IPR012317">
    <property type="entry name" value="Poly(ADP-ribose)pol_cat_dom"/>
</dbReference>
<dbReference type="SUPFAM" id="SSF54495">
    <property type="entry name" value="UBC-like"/>
    <property type="match status" value="1"/>
</dbReference>
<keyword evidence="8" id="KW-1185">Reference proteome</keyword>
<name>A0A9P3PI03_LYOSH</name>
<feature type="region of interest" description="Disordered" evidence="5">
    <location>
        <begin position="912"/>
        <end position="937"/>
    </location>
</feature>
<sequence>MDAGLDGTRQPPRLSFSLSQRLQFLSEKNTNLKGRRRYQADLTDMEEECATGLVAENGYGIKTLQAGDEEGTIDLVICDAEGQRVFGLNLLISDTSDYPKNHVFFSSTPDYNLPPRLLEIVESVVSDTSRPIAHTVHRLLIMLAKSDQGTTARQSSSQELEMDDDDNSMAGDYEAFDQFDEFDQGTANGSKLNLQDLQNDFVETVAAGYRPGMIHFAEDEFAISISLPVITLAKSIPPRALMAWDRRLLTRSQHLTLLISGFRGVYPPLNSGGAYNALAQRCGSSLAFKLGLTPKYKPGKEYAKDAGRTFGLIISDAEDELLLQADRAANSDDLGYDYEAEYVTDAAPVPALIGGDAEDDEGSFDRFSLSGSLEALLDHALLKIIQLRRKFGLGWAGAELLLSEMEKTQKREDAIFDTQRERILAADHEESVLARTNDLPPDPLFGLEKNGQINLTLTAFCYLIRRLSLCPRYCIVCHNKLDTDFEALKPYVCDSKLCAYQYHSLNRGPSLEYEIIHNPKTVDLLLSIAHTAATEQVLDEPFPTGLGLRVPPPDASKIRELARSNPSVTGELASAMPLLRLEHLTSVPMMRASIAQMIDSLPAVDDMKKHLERKVKAGKAKPKLKDTDPTILPAAWSILRWCVASCTAYLEEITSGEERIKNLDPAWRQFRFSVGSPDAEAKFKGAVVEAQQHNVNAIVYPSLYAFHGSPLRNWHSIIRHGLWYKTITHGRAYGNGVYLAKEGSVSMGTYAQTGRSTWRKSKICPTNCVALAEIVNFPNKFVSQNPHFVIEDTHWIICRYLLVKGPTEPSHDTSATSGPVKKVAQAANPLVKLDPAHPVTLNGKRIEIPEPSHQINSLLKARQEEYCEEDNDAEDMNVFDFRSIAADIIENSEAEEDDTDVDMDVHDDDGGCGVPKSVAPEGKGNAAKKPGDDDWKHDPEWVRKSVENLMPPPLEASPSATMAVQRELRAMLKEQETAKSLKELGWYMPPNLIGDNLFQWIVEMHSFDENLQIARDLKAKKLNSIIFEIRFPPTFPIAPPFFRIISPRFLPFIQGGGGHVTGGGSICMDLLTSDGWLPSYSMAAVLIQIKLAICNVEPRPARLSPDFDRPYGVQEALDGYKRAAAAHGWQVPVGIERLVRY</sequence>
<dbReference type="PANTHER" id="PTHR21328">
    <property type="entry name" value="POLY ADP-RIBOSE POLYMERASE FAMILY, MEMBER PARP"/>
    <property type="match status" value="1"/>
</dbReference>
<evidence type="ECO:0000313" key="8">
    <source>
        <dbReference type="Proteomes" id="UP001063166"/>
    </source>
</evidence>
<evidence type="ECO:0000313" key="7">
    <source>
        <dbReference type="EMBL" id="GLB36141.1"/>
    </source>
</evidence>
<dbReference type="Gene3D" id="3.10.110.10">
    <property type="entry name" value="Ubiquitin Conjugating Enzyme"/>
    <property type="match status" value="1"/>
</dbReference>
<keyword evidence="3" id="KW-0548">Nucleotidyltransferase</keyword>
<dbReference type="Gene3D" id="3.90.228.10">
    <property type="match status" value="1"/>
</dbReference>
<gene>
    <name evidence="7" type="ORF">LshimejAT787_0304290</name>
</gene>
<dbReference type="EMBL" id="BRPK01000003">
    <property type="protein sequence ID" value="GLB36141.1"/>
    <property type="molecule type" value="Genomic_DNA"/>
</dbReference>
<protein>
    <submittedName>
        <fullName evidence="7">Ubiquitin-conjugating enzyme family protein</fullName>
    </submittedName>
</protein>
<dbReference type="GO" id="GO:0016779">
    <property type="term" value="F:nucleotidyltransferase activity"/>
    <property type="evidence" value="ECO:0007669"/>
    <property type="project" value="UniProtKB-KW"/>
</dbReference>
<evidence type="ECO:0000256" key="1">
    <source>
        <dbReference type="ARBA" id="ARBA00022676"/>
    </source>
</evidence>
<evidence type="ECO:0000256" key="5">
    <source>
        <dbReference type="SAM" id="MobiDB-lite"/>
    </source>
</evidence>